<reference evidence="2 3" key="1">
    <citation type="journal article" date="2021" name="Sci. Rep.">
        <title>The distribution of antibiotic resistance genes in chicken gut microbiota commensals.</title>
        <authorList>
            <person name="Juricova H."/>
            <person name="Matiasovicova J."/>
            <person name="Kubasova T."/>
            <person name="Cejkova D."/>
            <person name="Rychlik I."/>
        </authorList>
    </citation>
    <scope>NUCLEOTIDE SEQUENCE [LARGE SCALE GENOMIC DNA]</scope>
    <source>
        <strain evidence="2 3">An411</strain>
    </source>
</reference>
<dbReference type="InterPro" id="IPR049254">
    <property type="entry name" value="Phage_tail_terminator"/>
</dbReference>
<organism evidence="2 3">
    <name type="scientific">Oscillibacter valericigenes</name>
    <dbReference type="NCBI Taxonomy" id="351091"/>
    <lineage>
        <taxon>Bacteria</taxon>
        <taxon>Bacillati</taxon>
        <taxon>Bacillota</taxon>
        <taxon>Clostridia</taxon>
        <taxon>Eubacteriales</taxon>
        <taxon>Oscillospiraceae</taxon>
        <taxon>Oscillibacter</taxon>
    </lineage>
</organism>
<comment type="caution">
    <text evidence="2">The sequence shown here is derived from an EMBL/GenBank/DDBJ whole genome shotgun (WGS) entry which is preliminary data.</text>
</comment>
<sequence length="151" mass="17368">MELQDILDAINKKLVEKWPKRTVYIDVCPVDFARPSFWLTVEQYTQTDANRYLVKREARLKLTIYDEKDEHYESSWQRLFKDAADATVLLTPPLKAAGRTVSLQIKALPRDPDAAYLQLTTSWLDNRPAADTGTEPPTAKTAQVRVEMTNR</sequence>
<keyword evidence="3" id="KW-1185">Reference proteome</keyword>
<evidence type="ECO:0000313" key="3">
    <source>
        <dbReference type="Proteomes" id="UP000719500"/>
    </source>
</evidence>
<dbReference type="Proteomes" id="UP000719500">
    <property type="component" value="Unassembled WGS sequence"/>
</dbReference>
<dbReference type="EMBL" id="JACSNX010000013">
    <property type="protein sequence ID" value="MBM6851600.1"/>
    <property type="molecule type" value="Genomic_DNA"/>
</dbReference>
<protein>
    <submittedName>
        <fullName evidence="2">Uncharacterized protein</fullName>
    </submittedName>
</protein>
<dbReference type="RefSeq" id="WP_204804522.1">
    <property type="nucleotide sequence ID" value="NZ_JACSNX010000013.1"/>
</dbReference>
<evidence type="ECO:0000256" key="1">
    <source>
        <dbReference type="SAM" id="MobiDB-lite"/>
    </source>
</evidence>
<dbReference type="Pfam" id="PF20765">
    <property type="entry name" value="Phage_tail_terminator_8"/>
    <property type="match status" value="1"/>
</dbReference>
<evidence type="ECO:0000313" key="2">
    <source>
        <dbReference type="EMBL" id="MBM6851600.1"/>
    </source>
</evidence>
<name>A0ABS2FXJ1_9FIRM</name>
<accession>A0ABS2FXJ1</accession>
<feature type="region of interest" description="Disordered" evidence="1">
    <location>
        <begin position="127"/>
        <end position="151"/>
    </location>
</feature>
<proteinExistence type="predicted"/>
<gene>
    <name evidence="2" type="ORF">H9X91_09160</name>
</gene>